<evidence type="ECO:0000259" key="4">
    <source>
        <dbReference type="SMART" id="SM00941"/>
    </source>
</evidence>
<dbReference type="PANTHER" id="PTHR10515:SF0">
    <property type="entry name" value="THYMIDINE PHOSPHORYLASE"/>
    <property type="match status" value="1"/>
</dbReference>
<dbReference type="GO" id="GO:0006206">
    <property type="term" value="P:pyrimidine nucleobase metabolic process"/>
    <property type="evidence" value="ECO:0007669"/>
    <property type="project" value="InterPro"/>
</dbReference>
<evidence type="ECO:0000256" key="2">
    <source>
        <dbReference type="ARBA" id="ARBA00022679"/>
    </source>
</evidence>
<evidence type="ECO:0000256" key="3">
    <source>
        <dbReference type="NCBIfam" id="TIGR03327"/>
    </source>
</evidence>
<dbReference type="Pfam" id="PF02885">
    <property type="entry name" value="Glycos_trans_3N"/>
    <property type="match status" value="1"/>
</dbReference>
<dbReference type="NCBIfam" id="NF003338">
    <property type="entry name" value="PRK04350.1"/>
    <property type="match status" value="1"/>
</dbReference>
<organism evidence="5 6">
    <name type="scientific">miscellaneous Crenarchaeota group-1 archaeon SG8-32-1</name>
    <dbReference type="NCBI Taxonomy" id="1685124"/>
    <lineage>
        <taxon>Archaea</taxon>
        <taxon>Candidatus Bathyarchaeota</taxon>
        <taxon>MCG-1</taxon>
    </lineage>
</organism>
<dbReference type="Proteomes" id="UP000037237">
    <property type="component" value="Unassembled WGS sequence"/>
</dbReference>
<dbReference type="InterPro" id="IPR013102">
    <property type="entry name" value="PYNP_C"/>
</dbReference>
<evidence type="ECO:0000313" key="5">
    <source>
        <dbReference type="EMBL" id="KON34322.1"/>
    </source>
</evidence>
<protein>
    <recommendedName>
        <fullName evidence="3">AMP phosphorylase</fullName>
        <ecNumber evidence="3">2.4.2.57</ecNumber>
    </recommendedName>
</protein>
<dbReference type="PATRIC" id="fig|1685124.3.peg.27"/>
<keyword evidence="1" id="KW-0328">Glycosyltransferase</keyword>
<feature type="domain" description="Pyrimidine nucleoside phosphorylase C-terminal" evidence="4">
    <location>
        <begin position="419"/>
        <end position="486"/>
    </location>
</feature>
<dbReference type="Gene3D" id="3.40.1030.10">
    <property type="entry name" value="Nucleoside phosphorylase/phosphoribosyltransferase catalytic domain"/>
    <property type="match status" value="1"/>
</dbReference>
<dbReference type="GO" id="GO:0006196">
    <property type="term" value="P:AMP catabolic process"/>
    <property type="evidence" value="ECO:0007669"/>
    <property type="project" value="TreeGrafter"/>
</dbReference>
<evidence type="ECO:0000256" key="1">
    <source>
        <dbReference type="ARBA" id="ARBA00022676"/>
    </source>
</evidence>
<dbReference type="GO" id="GO:0005829">
    <property type="term" value="C:cytosol"/>
    <property type="evidence" value="ECO:0007669"/>
    <property type="project" value="TreeGrafter"/>
</dbReference>
<dbReference type="AlphaFoldDB" id="A0A0M0C0G5"/>
<dbReference type="InterPro" id="IPR000312">
    <property type="entry name" value="Glycosyl_Trfase_fam3"/>
</dbReference>
<dbReference type="SUPFAM" id="SSF52418">
    <property type="entry name" value="Nucleoside phosphorylase/phosphoribosyltransferase catalytic domain"/>
    <property type="match status" value="1"/>
</dbReference>
<dbReference type="Pfam" id="PF07831">
    <property type="entry name" value="PYNP_C"/>
    <property type="match status" value="1"/>
</dbReference>
<dbReference type="InterPro" id="IPR017713">
    <property type="entry name" value="AMP_phosphorylase"/>
</dbReference>
<dbReference type="NCBIfam" id="TIGR02645">
    <property type="entry name" value="ARCH_P_rylase"/>
    <property type="match status" value="1"/>
</dbReference>
<dbReference type="InterPro" id="IPR000053">
    <property type="entry name" value="Thymidine/pyrmidine_PPase"/>
</dbReference>
<dbReference type="GO" id="GO:0046125">
    <property type="term" value="P:pyrimidine deoxyribonucleoside metabolic process"/>
    <property type="evidence" value="ECO:0007669"/>
    <property type="project" value="InterPro"/>
</dbReference>
<name>A0A0M0C0G5_9ARCH</name>
<dbReference type="GO" id="GO:0016763">
    <property type="term" value="F:pentosyltransferase activity"/>
    <property type="evidence" value="ECO:0007669"/>
    <property type="project" value="InterPro"/>
</dbReference>
<dbReference type="InterPro" id="IPR036320">
    <property type="entry name" value="Glycosyl_Trfase_fam3_N_dom_sf"/>
</dbReference>
<dbReference type="NCBIfam" id="TIGR03327">
    <property type="entry name" value="AMP_phos"/>
    <property type="match status" value="1"/>
</dbReference>
<dbReference type="InterPro" id="IPR017872">
    <property type="entry name" value="Pyrmidine_PPase_CS"/>
</dbReference>
<dbReference type="InterPro" id="IPR017459">
    <property type="entry name" value="Glycosyl_Trfase_fam3_N_dom"/>
</dbReference>
<dbReference type="SMART" id="SM00941">
    <property type="entry name" value="PYNP_C"/>
    <property type="match status" value="1"/>
</dbReference>
<dbReference type="SUPFAM" id="SSF54680">
    <property type="entry name" value="Pyrimidine nucleoside phosphorylase C-terminal domain"/>
    <property type="match status" value="1"/>
</dbReference>
<dbReference type="PROSITE" id="PS00647">
    <property type="entry name" value="THYMID_PHOSPHORYLASE"/>
    <property type="match status" value="1"/>
</dbReference>
<dbReference type="InterPro" id="IPR036566">
    <property type="entry name" value="PYNP-like_C_sf"/>
</dbReference>
<dbReference type="Pfam" id="PF00591">
    <property type="entry name" value="Glycos_transf_3"/>
    <property type="match status" value="1"/>
</dbReference>
<accession>A0A0M0C0G5</accession>
<gene>
    <name evidence="5" type="ORF">AC477_00580</name>
</gene>
<reference evidence="5 6" key="1">
    <citation type="submission" date="2015-06" db="EMBL/GenBank/DDBJ databases">
        <title>New insights into the roles of widespread benthic archaea in carbon and nitrogen cycling.</title>
        <authorList>
            <person name="Lazar C.S."/>
            <person name="Baker B.J."/>
            <person name="Seitz K.W."/>
            <person name="Hyde A.S."/>
            <person name="Dick G.J."/>
            <person name="Hinrichs K.-U."/>
            <person name="Teske A.P."/>
        </authorList>
    </citation>
    <scope>NUCLEOTIDE SEQUENCE [LARGE SCALE GENOMIC DNA]</scope>
    <source>
        <strain evidence="5">SG8-32-1</strain>
    </source>
</reference>
<dbReference type="PANTHER" id="PTHR10515">
    <property type="entry name" value="THYMIDINE PHOSPHORYLASE"/>
    <property type="match status" value="1"/>
</dbReference>
<proteinExistence type="predicted"/>
<sequence length="515" mass="55534">MEFKVKLLGISAGGKQIVIMDNEHASSLGIHSSDRVEITCKKLTLIAIANVATDFPKKTLGIYEEVQDILKTQENETVNVRPAERPESLGHIRDKLMGRRLSASEIKSIILDVVERHLSDVELAAFVTSLYIRGTSMDEIEALTKAMVQTGQTIKLGKNPILDKHSIGGVPGDKTTILVVPIVAAAGFTIPKTSSRAITSPAGTADRVEVLCPVDLTCEEIRNAVEQTNACLTWGGALDLAPADDLLIQVEYPLSIDPLLLPSIMSKKKAIGADYVVIDIPTGRGAKIKTIGEAQTLAQDFIEIGKRLNINVQCGITFGEQPIGCAIGPALEAREALSTLMGQGPIDLMNKAVSLAGLLFEMMGAKDGIQEAKKILKSGKAEKKLREIIAAQGGNADVNPEDIEIGNKIAEITSEQTGSIQWINNRAMAQIARTAGAPKTKGAGILLKKKLGDKVKNGDTIYQIFSKNNQKLESAVLLNQTLNPVGVTGKFGEKMLIDRIPSKKIYYEKPFILER</sequence>
<dbReference type="SUPFAM" id="SSF47648">
    <property type="entry name" value="Nucleoside phosphorylase/phosphoribosyltransferase N-terminal domain"/>
    <property type="match status" value="1"/>
</dbReference>
<evidence type="ECO:0000313" key="6">
    <source>
        <dbReference type="Proteomes" id="UP000037237"/>
    </source>
</evidence>
<comment type="caution">
    <text evidence="5">The sequence shown here is derived from an EMBL/GenBank/DDBJ whole genome shotgun (WGS) entry which is preliminary data.</text>
</comment>
<dbReference type="Gene3D" id="3.90.1170.30">
    <property type="entry name" value="Pyrimidine nucleoside phosphorylase-like, C-terminal domain"/>
    <property type="match status" value="1"/>
</dbReference>
<dbReference type="InterPro" id="IPR035902">
    <property type="entry name" value="Nuc_phospho_transferase"/>
</dbReference>
<keyword evidence="2" id="KW-0808">Transferase</keyword>
<dbReference type="Gene3D" id="1.20.970.50">
    <property type="match status" value="1"/>
</dbReference>
<dbReference type="EMBL" id="LFWU01000010">
    <property type="protein sequence ID" value="KON34322.1"/>
    <property type="molecule type" value="Genomic_DNA"/>
</dbReference>
<dbReference type="InterPro" id="IPR013466">
    <property type="entry name" value="Thymidine/AMP_Pase"/>
</dbReference>
<dbReference type="GO" id="GO:0004645">
    <property type="term" value="F:1,4-alpha-oligoglucan phosphorylase activity"/>
    <property type="evidence" value="ECO:0007669"/>
    <property type="project" value="InterPro"/>
</dbReference>
<dbReference type="Gene3D" id="2.40.40.20">
    <property type="match status" value="1"/>
</dbReference>
<dbReference type="EC" id="2.4.2.57" evidence="3"/>